<sequence length="222" mass="24557">MVWCSGGVGALEPLGGCGVKCDINPLHPQAISFRSSRPRSLPHPQQERPPLPITQWTLAVNLECVRQSLRSPITRAASWFEQTEDQLDTITGHLEHGTARAGSTCDSGEEMENPLLLLPAAAFGGFRTCLPVPACLDLPDKSKPRGFVPLLLSAHYAEAASRMRFECTPAVPEALHLASPRPLASWWGFGRRMPLGVLSRLRYRQAKMRRRPLPCTPWWGYA</sequence>
<reference evidence="1" key="1">
    <citation type="submission" date="2023-06" db="EMBL/GenBank/DDBJ databases">
        <title>Genome-scale phylogeny and comparative genomics of the fungal order Sordariales.</title>
        <authorList>
            <consortium name="Lawrence Berkeley National Laboratory"/>
            <person name="Hensen N."/>
            <person name="Bonometti L."/>
            <person name="Westerberg I."/>
            <person name="Brannstrom I.O."/>
            <person name="Guillou S."/>
            <person name="Cros-Aarteil S."/>
            <person name="Calhoun S."/>
            <person name="Haridas S."/>
            <person name="Kuo A."/>
            <person name="Mondo S."/>
            <person name="Pangilinan J."/>
            <person name="Riley R."/>
            <person name="Labutti K."/>
            <person name="Andreopoulos B."/>
            <person name="Lipzen A."/>
            <person name="Chen C."/>
            <person name="Yanf M."/>
            <person name="Daum C."/>
            <person name="Ng V."/>
            <person name="Clum A."/>
            <person name="Steindorff A."/>
            <person name="Ohm R."/>
            <person name="Martin F."/>
            <person name="Silar P."/>
            <person name="Natvig D."/>
            <person name="Lalanne C."/>
            <person name="Gautier V."/>
            <person name="Ament-Velasquez S.L."/>
            <person name="Kruys A."/>
            <person name="Hutchinson M.I."/>
            <person name="Powell A.J."/>
            <person name="Barry K."/>
            <person name="Miller A.N."/>
            <person name="Grigoriev I.V."/>
            <person name="Debuchy R."/>
            <person name="Gladieux P."/>
            <person name="Thoren M.H."/>
            <person name="Johannesson H."/>
        </authorList>
    </citation>
    <scope>NUCLEOTIDE SEQUENCE</scope>
    <source>
        <strain evidence="1">CBS 606.72</strain>
    </source>
</reference>
<keyword evidence="2" id="KW-1185">Reference proteome</keyword>
<proteinExistence type="predicted"/>
<organism evidence="1 2">
    <name type="scientific">Immersiella caudata</name>
    <dbReference type="NCBI Taxonomy" id="314043"/>
    <lineage>
        <taxon>Eukaryota</taxon>
        <taxon>Fungi</taxon>
        <taxon>Dikarya</taxon>
        <taxon>Ascomycota</taxon>
        <taxon>Pezizomycotina</taxon>
        <taxon>Sordariomycetes</taxon>
        <taxon>Sordariomycetidae</taxon>
        <taxon>Sordariales</taxon>
        <taxon>Lasiosphaeriaceae</taxon>
        <taxon>Immersiella</taxon>
    </lineage>
</organism>
<name>A0AA39WQL5_9PEZI</name>
<evidence type="ECO:0000313" key="2">
    <source>
        <dbReference type="Proteomes" id="UP001175000"/>
    </source>
</evidence>
<accession>A0AA39WQL5</accession>
<protein>
    <submittedName>
        <fullName evidence="1">Uncharacterized protein</fullName>
    </submittedName>
</protein>
<dbReference type="AlphaFoldDB" id="A0AA39WQL5"/>
<gene>
    <name evidence="1" type="ORF">B0T14DRAFT_214355</name>
</gene>
<evidence type="ECO:0000313" key="1">
    <source>
        <dbReference type="EMBL" id="KAK0619787.1"/>
    </source>
</evidence>
<dbReference type="EMBL" id="JAULSU010000004">
    <property type="protein sequence ID" value="KAK0619787.1"/>
    <property type="molecule type" value="Genomic_DNA"/>
</dbReference>
<dbReference type="Proteomes" id="UP001175000">
    <property type="component" value="Unassembled WGS sequence"/>
</dbReference>
<comment type="caution">
    <text evidence="1">The sequence shown here is derived from an EMBL/GenBank/DDBJ whole genome shotgun (WGS) entry which is preliminary data.</text>
</comment>